<protein>
    <submittedName>
        <fullName evidence="1">Uncharacterized protein</fullName>
    </submittedName>
</protein>
<gene>
    <name evidence="1" type="ORF">A2847_01745</name>
</gene>
<dbReference type="EMBL" id="MHQD01000003">
    <property type="protein sequence ID" value="OGZ96946.1"/>
    <property type="molecule type" value="Genomic_DNA"/>
</dbReference>
<evidence type="ECO:0000313" key="2">
    <source>
        <dbReference type="Proteomes" id="UP000178574"/>
    </source>
</evidence>
<dbReference type="AlphaFoldDB" id="A0A1G2KBY6"/>
<organism evidence="1 2">
    <name type="scientific">Candidatus Sungbacteria bacterium RIFCSPHIGHO2_01_FULL_50_25</name>
    <dbReference type="NCBI Taxonomy" id="1802265"/>
    <lineage>
        <taxon>Bacteria</taxon>
        <taxon>Candidatus Sungiibacteriota</taxon>
    </lineage>
</organism>
<proteinExistence type="predicted"/>
<dbReference type="Proteomes" id="UP000178574">
    <property type="component" value="Unassembled WGS sequence"/>
</dbReference>
<accession>A0A1G2KBY6</accession>
<sequence>MDLTKILFQGKCGGTVIRISATAPRGTAADTAPTISGGSDKQRRIVAVQVGPDGIEWCHFEPISS</sequence>
<comment type="caution">
    <text evidence="1">The sequence shown here is derived from an EMBL/GenBank/DDBJ whole genome shotgun (WGS) entry which is preliminary data.</text>
</comment>
<evidence type="ECO:0000313" key="1">
    <source>
        <dbReference type="EMBL" id="OGZ96946.1"/>
    </source>
</evidence>
<name>A0A1G2KBY6_9BACT</name>
<reference evidence="1 2" key="1">
    <citation type="journal article" date="2016" name="Nat. Commun.">
        <title>Thousands of microbial genomes shed light on interconnected biogeochemical processes in an aquifer system.</title>
        <authorList>
            <person name="Anantharaman K."/>
            <person name="Brown C.T."/>
            <person name="Hug L.A."/>
            <person name="Sharon I."/>
            <person name="Castelle C.J."/>
            <person name="Probst A.J."/>
            <person name="Thomas B.C."/>
            <person name="Singh A."/>
            <person name="Wilkins M.J."/>
            <person name="Karaoz U."/>
            <person name="Brodie E.L."/>
            <person name="Williams K.H."/>
            <person name="Hubbard S.S."/>
            <person name="Banfield J.F."/>
        </authorList>
    </citation>
    <scope>NUCLEOTIDE SEQUENCE [LARGE SCALE GENOMIC DNA]</scope>
</reference>